<dbReference type="GO" id="GO:0005737">
    <property type="term" value="C:cytoplasm"/>
    <property type="evidence" value="ECO:0007669"/>
    <property type="project" value="TreeGrafter"/>
</dbReference>
<dbReference type="GO" id="GO:0008170">
    <property type="term" value="F:N-methyltransferase activity"/>
    <property type="evidence" value="ECO:0007669"/>
    <property type="project" value="InterPro"/>
</dbReference>
<organism evidence="10">
    <name type="scientific">Parageobacillus thermoglucosidasius</name>
    <name type="common">Geobacillus thermoglucosidasius</name>
    <dbReference type="NCBI Taxonomy" id="1426"/>
    <lineage>
        <taxon>Bacteria</taxon>
        <taxon>Bacillati</taxon>
        <taxon>Bacillota</taxon>
        <taxon>Bacilli</taxon>
        <taxon>Bacillales</taxon>
        <taxon>Anoxybacillaceae</taxon>
        <taxon>Parageobacillus</taxon>
    </lineage>
</organism>
<feature type="domain" description="DNA methylase N-4/N-6" evidence="9">
    <location>
        <begin position="57"/>
        <end position="170"/>
    </location>
</feature>
<name>Q2I0M1_PARTM</name>
<dbReference type="PANTHER" id="PTHR13370:SF3">
    <property type="entry name" value="TRNA (GUANINE(10)-N2)-METHYLTRANSFERASE HOMOLOG"/>
    <property type="match status" value="1"/>
</dbReference>
<dbReference type="AlphaFoldDB" id="Q2I0M1"/>
<dbReference type="PROSITE" id="PS00093">
    <property type="entry name" value="N4_MTASE"/>
    <property type="match status" value="1"/>
</dbReference>
<accession>Q2I0M1</accession>
<keyword evidence="7" id="KW-0238">DNA-binding</keyword>
<dbReference type="GO" id="GO:0003677">
    <property type="term" value="F:DNA binding"/>
    <property type="evidence" value="ECO:0007669"/>
    <property type="project" value="UniProtKB-KW"/>
</dbReference>
<keyword evidence="4" id="KW-0808">Transferase</keyword>
<keyword evidence="5" id="KW-0949">S-adenosyl-L-methionine</keyword>
<sequence length="532" mass="61346">MIKRYYCFYFTSERVIVMAISALDKIDMNKFVYGDESFNFIPAPYVLNSPADQNDFHNTLIHIQQHKNPKISRDKYLKRLSMVETILPDQIKTAQTILESPKKNAKSWSSNYGTHGWHRYVGRFPPHLVRALLNYFQADSNDIVLDPFVGSGTTLVECRLLGIPAIGIEICPLSAMISRSKSQYTLEMADYLPELIAEFEEFYKTSWANFIGTRDLATVSYEEIIARPGNYIEAFTNYEKWFIKEALLGVSIAIEFATRLNGNLKDLFLVALSSKMRSIGNVDVDVVRAEYSKKPREKVDVLDLVVKQLKKMRKSIIDSYMSHSDFILDKDSIKVIENDVLQVNDIDNESISFIITSPPYGVEAISYLRTHLLSYRTLDHFLGVDPYKFGANVIGSEYLPSEVPEVTDFEVAKISKTYRDFFDQVLKNNLNKNMKVRTLMMMKFFEDMRKVAERFQKWLKTGGKVAFVIGNNKIGNTIIPTDKIISEIFQWYRLDLIKSINHKLKSNNSNSKVPWQDRIIQDEFILIFQKAG</sequence>
<keyword evidence="6" id="KW-0680">Restriction system</keyword>
<dbReference type="InterPro" id="IPR017985">
    <property type="entry name" value="MeTrfase_CN4_CS"/>
</dbReference>
<evidence type="ECO:0000313" key="10">
    <source>
        <dbReference type="EMBL" id="ABC75873.1"/>
    </source>
</evidence>
<comment type="catalytic activity">
    <reaction evidence="8">
        <text>a 2'-deoxycytidine in DNA + S-adenosyl-L-methionine = an N(4)-methyl-2'-deoxycytidine in DNA + S-adenosyl-L-homocysteine + H(+)</text>
        <dbReference type="Rhea" id="RHEA:16857"/>
        <dbReference type="Rhea" id="RHEA-COMP:11369"/>
        <dbReference type="Rhea" id="RHEA-COMP:13674"/>
        <dbReference type="ChEBI" id="CHEBI:15378"/>
        <dbReference type="ChEBI" id="CHEBI:57856"/>
        <dbReference type="ChEBI" id="CHEBI:59789"/>
        <dbReference type="ChEBI" id="CHEBI:85452"/>
        <dbReference type="ChEBI" id="CHEBI:137933"/>
        <dbReference type="EC" id="2.1.1.113"/>
    </reaction>
</comment>
<dbReference type="EC" id="2.1.1.113" evidence="2"/>
<evidence type="ECO:0000256" key="6">
    <source>
        <dbReference type="ARBA" id="ARBA00022747"/>
    </source>
</evidence>
<dbReference type="GO" id="GO:0009307">
    <property type="term" value="P:DNA restriction-modification system"/>
    <property type="evidence" value="ECO:0007669"/>
    <property type="project" value="UniProtKB-KW"/>
</dbReference>
<dbReference type="Gene3D" id="3.40.50.150">
    <property type="entry name" value="Vaccinia Virus protein VP39"/>
    <property type="match status" value="2"/>
</dbReference>
<dbReference type="Pfam" id="PF01555">
    <property type="entry name" value="N6_N4_Mtase"/>
    <property type="match status" value="1"/>
</dbReference>
<dbReference type="REBASE" id="10743">
    <property type="entry name" value="M1.BtsI"/>
</dbReference>
<dbReference type="SUPFAM" id="SSF53335">
    <property type="entry name" value="S-adenosyl-L-methionine-dependent methyltransferases"/>
    <property type="match status" value="2"/>
</dbReference>
<reference evidence="10" key="1">
    <citation type="journal article" date="2007" name="Nucleic Acids Res.">
        <title>Discovery of natural nicking endonucleases Nb.BsrDI and Nb.BtsI and engineering of top-strand nicking variants from BsrDI and BtsI.</title>
        <authorList>
            <person name="Xu S.Y."/>
            <person name="Zhu Z."/>
            <person name="Zhang P."/>
            <person name="Chan S.H."/>
            <person name="Samuelson J.C."/>
            <person name="Xiao J."/>
            <person name="Ingalls D."/>
            <person name="Wilson G.G."/>
        </authorList>
    </citation>
    <scope>NUCLEOTIDE SEQUENCE</scope>
</reference>
<gene>
    <name evidence="10" type="primary">btsIM1</name>
</gene>
<evidence type="ECO:0000256" key="7">
    <source>
        <dbReference type="ARBA" id="ARBA00023125"/>
    </source>
</evidence>
<dbReference type="EMBL" id="DQ355163">
    <property type="protein sequence ID" value="ABC75873.1"/>
    <property type="molecule type" value="Genomic_DNA"/>
</dbReference>
<dbReference type="GO" id="GO:0032259">
    <property type="term" value="P:methylation"/>
    <property type="evidence" value="ECO:0007669"/>
    <property type="project" value="UniProtKB-KW"/>
</dbReference>
<comment type="similarity">
    <text evidence="1">Belongs to the N(4)/N(6)-methyltransferase family. N(4) subfamily.</text>
</comment>
<evidence type="ECO:0000256" key="1">
    <source>
        <dbReference type="ARBA" id="ARBA00010203"/>
    </source>
</evidence>
<protein>
    <recommendedName>
        <fullName evidence="2">site-specific DNA-methyltransferase (cytosine-N(4)-specific)</fullName>
        <ecNumber evidence="2">2.1.1.113</ecNumber>
    </recommendedName>
</protein>
<evidence type="ECO:0000256" key="5">
    <source>
        <dbReference type="ARBA" id="ARBA00022691"/>
    </source>
</evidence>
<keyword evidence="3" id="KW-0489">Methyltransferase</keyword>
<dbReference type="GO" id="GO:0015667">
    <property type="term" value="F:site-specific DNA-methyltransferase (cytosine-N4-specific) activity"/>
    <property type="evidence" value="ECO:0007669"/>
    <property type="project" value="UniProtKB-EC"/>
</dbReference>
<evidence type="ECO:0000256" key="4">
    <source>
        <dbReference type="ARBA" id="ARBA00022679"/>
    </source>
</evidence>
<dbReference type="InterPro" id="IPR029063">
    <property type="entry name" value="SAM-dependent_MTases_sf"/>
</dbReference>
<evidence type="ECO:0000256" key="3">
    <source>
        <dbReference type="ARBA" id="ARBA00022603"/>
    </source>
</evidence>
<evidence type="ECO:0000256" key="8">
    <source>
        <dbReference type="ARBA" id="ARBA00049120"/>
    </source>
</evidence>
<dbReference type="PANTHER" id="PTHR13370">
    <property type="entry name" value="RNA METHYLASE-RELATED"/>
    <property type="match status" value="1"/>
</dbReference>
<proteinExistence type="inferred from homology"/>
<evidence type="ECO:0000259" key="9">
    <source>
        <dbReference type="Pfam" id="PF01555"/>
    </source>
</evidence>
<dbReference type="InterPro" id="IPR002941">
    <property type="entry name" value="DNA_methylase_N4/N6"/>
</dbReference>
<evidence type="ECO:0000256" key="2">
    <source>
        <dbReference type="ARBA" id="ARBA00012185"/>
    </source>
</evidence>